<comment type="caution">
    <text evidence="2">The sequence shown here is derived from an EMBL/GenBank/DDBJ whole genome shotgun (WGS) entry which is preliminary data.</text>
</comment>
<protein>
    <submittedName>
        <fullName evidence="2">Uncharacterized protein</fullName>
    </submittedName>
</protein>
<reference evidence="2 3" key="1">
    <citation type="submission" date="2019-09" db="EMBL/GenBank/DDBJ databases">
        <title>The hologenome of the rock-dwelling lichen Lasallia pustulata.</title>
        <authorList>
            <person name="Greshake Tzovaras B."/>
            <person name="Segers F."/>
            <person name="Bicker A."/>
            <person name="Dal Grande F."/>
            <person name="Otte J."/>
            <person name="Hankeln T."/>
            <person name="Schmitt I."/>
            <person name="Ebersberger I."/>
        </authorList>
    </citation>
    <scope>NUCLEOTIDE SEQUENCE [LARGE SCALE GENOMIC DNA]</scope>
    <source>
        <strain evidence="2">A1-1</strain>
    </source>
</reference>
<proteinExistence type="predicted"/>
<dbReference type="Proteomes" id="UP000324767">
    <property type="component" value="Unassembled WGS sequence"/>
</dbReference>
<evidence type="ECO:0000256" key="1">
    <source>
        <dbReference type="SAM" id="Phobius"/>
    </source>
</evidence>
<dbReference type="EMBL" id="VXIT01000011">
    <property type="protein sequence ID" value="KAA6409422.1"/>
    <property type="molecule type" value="Genomic_DNA"/>
</dbReference>
<sequence>MLSAMTGYTATAYTLVHLENPSQTMDFYDFLNSNITFALWNASGMSDAVAIPTVNTFSASGPNVWLWQELWDHAYRLEILSYQNKTYVICFAVGNFSYPTRYTAYVQNVNCINRYSWGISYYLVMITVIFNGLWAIGTYGVYLMKESTSEEV</sequence>
<keyword evidence="1" id="KW-1133">Transmembrane helix</keyword>
<feature type="transmembrane region" description="Helical" evidence="1">
    <location>
        <begin position="121"/>
        <end position="142"/>
    </location>
</feature>
<accession>A0A5M8PKL0</accession>
<dbReference type="AlphaFoldDB" id="A0A5M8PKL0"/>
<evidence type="ECO:0000313" key="2">
    <source>
        <dbReference type="EMBL" id="KAA6409422.1"/>
    </source>
</evidence>
<keyword evidence="1" id="KW-0472">Membrane</keyword>
<evidence type="ECO:0000313" key="3">
    <source>
        <dbReference type="Proteomes" id="UP000324767"/>
    </source>
</evidence>
<keyword evidence="1" id="KW-0812">Transmembrane</keyword>
<name>A0A5M8PKL0_9LECA</name>
<organism evidence="2 3">
    <name type="scientific">Lasallia pustulata</name>
    <dbReference type="NCBI Taxonomy" id="136370"/>
    <lineage>
        <taxon>Eukaryota</taxon>
        <taxon>Fungi</taxon>
        <taxon>Dikarya</taxon>
        <taxon>Ascomycota</taxon>
        <taxon>Pezizomycotina</taxon>
        <taxon>Lecanoromycetes</taxon>
        <taxon>OSLEUM clade</taxon>
        <taxon>Umbilicariomycetidae</taxon>
        <taxon>Umbilicariales</taxon>
        <taxon>Umbilicariaceae</taxon>
        <taxon>Lasallia</taxon>
    </lineage>
</organism>
<gene>
    <name evidence="2" type="ORF">FRX48_06975</name>
</gene>